<dbReference type="PROSITE" id="PS51257">
    <property type="entry name" value="PROKAR_LIPOPROTEIN"/>
    <property type="match status" value="1"/>
</dbReference>
<evidence type="ECO:0000259" key="4">
    <source>
        <dbReference type="PROSITE" id="PS51782"/>
    </source>
</evidence>
<evidence type="ECO:0000256" key="1">
    <source>
        <dbReference type="ARBA" id="ARBA00022737"/>
    </source>
</evidence>
<reference evidence="6" key="1">
    <citation type="submission" date="2014-02" db="EMBL/GenBank/DDBJ databases">
        <title>Complete genome sequence and comparative genomic analysis of the nitrogen-fixing bacterium Leptospirillum ferriphilum YSK.</title>
        <authorList>
            <person name="Guo X."/>
            <person name="Yin H."/>
            <person name="Liang Y."/>
            <person name="Hu Q."/>
            <person name="Ma L."/>
            <person name="Xiao Y."/>
            <person name="Zhang X."/>
            <person name="Qiu G."/>
            <person name="Liu X."/>
        </authorList>
    </citation>
    <scope>NUCLEOTIDE SEQUENCE [LARGE SCALE GENOMIC DNA]</scope>
    <source>
        <strain evidence="6">YSK</strain>
    </source>
</reference>
<dbReference type="HOGENOM" id="CLU_378902_0_0_0"/>
<dbReference type="Proteomes" id="UP000027059">
    <property type="component" value="Chromosome"/>
</dbReference>
<dbReference type="Gene3D" id="1.25.40.10">
    <property type="entry name" value="Tetratricopeptide repeat domain"/>
    <property type="match status" value="3"/>
</dbReference>
<feature type="domain" description="LysM" evidence="4">
    <location>
        <begin position="655"/>
        <end position="706"/>
    </location>
</feature>
<evidence type="ECO:0000256" key="2">
    <source>
        <dbReference type="ARBA" id="ARBA00022803"/>
    </source>
</evidence>
<dbReference type="KEGG" id="lfp:Y981_07675"/>
<dbReference type="InterPro" id="IPR018392">
    <property type="entry name" value="LysM"/>
</dbReference>
<accession>A0A059XT75</accession>
<gene>
    <name evidence="5" type="ORF">Y981_07675</name>
</gene>
<dbReference type="SMART" id="SM00028">
    <property type="entry name" value="TPR"/>
    <property type="match status" value="7"/>
</dbReference>
<protein>
    <recommendedName>
        <fullName evidence="4">LysM domain-containing protein</fullName>
    </recommendedName>
</protein>
<dbReference type="SMART" id="SM00257">
    <property type="entry name" value="LysM"/>
    <property type="match status" value="1"/>
</dbReference>
<keyword evidence="1" id="KW-0677">Repeat</keyword>
<dbReference type="PROSITE" id="PS50005">
    <property type="entry name" value="TPR"/>
    <property type="match status" value="1"/>
</dbReference>
<reference evidence="5 6" key="2">
    <citation type="journal article" date="2015" name="Biomed. Res. Int.">
        <title>Effects of Arsenite Resistance on the Growth and Functional Gene Expression of Leptospirillum ferriphilum and Acidithiobacillus thiooxidans in Pure Culture and Coculture.</title>
        <authorList>
            <person name="Jiang H."/>
            <person name="Liang Y."/>
            <person name="Yin H."/>
            <person name="Xiao Y."/>
            <person name="Guo X."/>
            <person name="Xu Y."/>
            <person name="Hu Q."/>
            <person name="Liu H."/>
            <person name="Liu X."/>
        </authorList>
    </citation>
    <scope>NUCLEOTIDE SEQUENCE [LARGE SCALE GENOMIC DNA]</scope>
    <source>
        <strain evidence="5 6">YSK</strain>
    </source>
</reference>
<organism evidence="5 6">
    <name type="scientific">Leptospirillum ferriphilum YSK</name>
    <dbReference type="NCBI Taxonomy" id="1441628"/>
    <lineage>
        <taxon>Bacteria</taxon>
        <taxon>Pseudomonadati</taxon>
        <taxon>Nitrospirota</taxon>
        <taxon>Nitrospiria</taxon>
        <taxon>Nitrospirales</taxon>
        <taxon>Nitrospiraceae</taxon>
        <taxon>Leptospirillum</taxon>
    </lineage>
</organism>
<feature type="repeat" description="TPR" evidence="3">
    <location>
        <begin position="378"/>
        <end position="411"/>
    </location>
</feature>
<evidence type="ECO:0000313" key="6">
    <source>
        <dbReference type="Proteomes" id="UP000027059"/>
    </source>
</evidence>
<dbReference type="InterPro" id="IPR036779">
    <property type="entry name" value="LysM_dom_sf"/>
</dbReference>
<dbReference type="AlphaFoldDB" id="A0A059XT75"/>
<dbReference type="PANTHER" id="PTHR12558">
    <property type="entry name" value="CELL DIVISION CYCLE 16,23,27"/>
    <property type="match status" value="1"/>
</dbReference>
<evidence type="ECO:0000256" key="3">
    <source>
        <dbReference type="PROSITE-ProRule" id="PRU00339"/>
    </source>
</evidence>
<dbReference type="CDD" id="cd00118">
    <property type="entry name" value="LysM"/>
    <property type="match status" value="1"/>
</dbReference>
<dbReference type="Pfam" id="PF07719">
    <property type="entry name" value="TPR_2"/>
    <property type="match status" value="1"/>
</dbReference>
<dbReference type="PROSITE" id="PS51782">
    <property type="entry name" value="LYSM"/>
    <property type="match status" value="1"/>
</dbReference>
<dbReference type="EMBL" id="CP007243">
    <property type="protein sequence ID" value="AIA31784.1"/>
    <property type="molecule type" value="Genomic_DNA"/>
</dbReference>
<name>A0A059XT75_9BACT</name>
<dbReference type="InterPro" id="IPR013105">
    <property type="entry name" value="TPR_2"/>
</dbReference>
<dbReference type="GO" id="GO:0051301">
    <property type="term" value="P:cell division"/>
    <property type="evidence" value="ECO:0007669"/>
    <property type="project" value="TreeGrafter"/>
</dbReference>
<dbReference type="Pfam" id="PF14559">
    <property type="entry name" value="TPR_19"/>
    <property type="match status" value="1"/>
</dbReference>
<dbReference type="PANTHER" id="PTHR12558:SF44">
    <property type="entry name" value="TETRATRICOPEPTIDE REPEAT-CONTAINING PROTEIN"/>
    <property type="match status" value="1"/>
</dbReference>
<dbReference type="SUPFAM" id="SSF48452">
    <property type="entry name" value="TPR-like"/>
    <property type="match status" value="3"/>
</dbReference>
<dbReference type="InterPro" id="IPR019734">
    <property type="entry name" value="TPR_rpt"/>
</dbReference>
<evidence type="ECO:0000313" key="5">
    <source>
        <dbReference type="EMBL" id="AIA31784.1"/>
    </source>
</evidence>
<dbReference type="InterPro" id="IPR011990">
    <property type="entry name" value="TPR-like_helical_dom_sf"/>
</dbReference>
<proteinExistence type="predicted"/>
<keyword evidence="6" id="KW-1185">Reference proteome</keyword>
<dbReference type="Gene3D" id="3.10.350.10">
    <property type="entry name" value="LysM domain"/>
    <property type="match status" value="1"/>
</dbReference>
<keyword evidence="2 3" id="KW-0802">TPR repeat</keyword>
<sequence length="731" mass="84199">MIPEPERIHRVNRWPLLLILLGLGGCLQSHTLSSVPGEQETRISSTKPVPVDAPRPWQSYYHQVQADVAESMDNPYLALDEVEKALKYRPESIDLTLMKARLEEQIGQYGSALRTLNELTQAHPGRLKPWMELARVKRQLALSATDKSERVRLLKEIIPIYLDRVIAIDPLKEDAYVALFDLYSRTGQIQEGLKKLADGIKRDPTSTYLPFYLGFEYTRLHQYDNARTYFSLSIQRNPAFEPGWESLADLDAQDGKWKDAEARYRHILNHIQPGNPEVEAKLLKVYLAENKINDAISFLGEIIEEHPGNDRFRLILSSLLVEQNRFGPAIDEIQAIIRKNPGNLRLLAFLGSVYERSLHFNRAISTYQLMIRKFPGSYQGYFSMGDLYRKLGNPQKAVFYLRKAHRLAPGKWQIDFSLALTLEDWKKYRPAMAALHQAMVLKPGNSLLVFNRAVLLDQWNHRKYLSRVRADLKEAIRLDPRFPDALNYLGYTDVVENGNLVNARYLILRALTFDPQNPSYRDSLGWCYFKMGDMKRAFREESMALVEMPKDATVLSHMGQIEWSLSTRLAKGHADPKLIQMLQSSGLSGPDAATRLRERARIHLRESALIHPMKSRRVRLYLRLFGNQDRAFKKDLRLARIEWAHMHPRHGKRASLYRVQDGDTLQIISAKSRIYGSPQFWQTILKANRSVIHDPNHLPVGLILRIPPLPHREHARRQSGAMGSLSLYRLS</sequence>